<evidence type="ECO:0000256" key="2">
    <source>
        <dbReference type="ARBA" id="ARBA00010493"/>
    </source>
</evidence>
<evidence type="ECO:0000256" key="1">
    <source>
        <dbReference type="ARBA" id="ARBA00004496"/>
    </source>
</evidence>
<name>W9UWJ0_9GAMM</name>
<proteinExistence type="inferred from homology"/>
<dbReference type="Proteomes" id="UP000019464">
    <property type="component" value="Unassembled WGS sequence"/>
</dbReference>
<dbReference type="EMBL" id="AONB01000005">
    <property type="protein sequence ID" value="EXJ11608.1"/>
    <property type="molecule type" value="Genomic_DNA"/>
</dbReference>
<evidence type="ECO:0000256" key="3">
    <source>
        <dbReference type="ARBA" id="ARBA00019012"/>
    </source>
</evidence>
<dbReference type="InterPro" id="IPR000905">
    <property type="entry name" value="Gcp-like_dom"/>
</dbReference>
<reference evidence="8 9" key="2">
    <citation type="journal article" date="2015" name="Syst. Appl. Microbiol.">
        <title>Nitrincola nitratireducens sp. nov. isolated from a haloalkaline crater lake.</title>
        <authorList>
            <person name="Singh A."/>
            <person name="Vaidya B."/>
            <person name="Tanuku N.R."/>
            <person name="Pinnaka A.K."/>
        </authorList>
    </citation>
    <scope>NUCLEOTIDE SEQUENCE [LARGE SCALE GENOMIC DNA]</scope>
    <source>
        <strain evidence="8 9">AK23</strain>
    </source>
</reference>
<sequence>MLFYRVGAKNTFNSISGLCILFVESLEWLVKYCCAEYTLMSRILALDTSTDACSVALLNGDELTQEFRIEPRRHTHLLLPMVQSILASSSLRLEDLDAIAFGRGPGSFAGIRIATGVAQGLGLAADLPLIPVSTLAAMAITAQSAAQGLPILTALDARMDEVYWALIRFDEGKIVYEVEERVSAPSDVYVPDSFSQVMGVGSGWVYAQAMESLSNVKLVLNQPESIYPTAAAMLTLAKALFLEGQVSLADEVRPVYLRDDVAWKKKDQQ</sequence>
<dbReference type="AlphaFoldDB" id="W9UWJ0"/>
<dbReference type="Gene3D" id="3.30.420.40">
    <property type="match status" value="2"/>
</dbReference>
<comment type="caution">
    <text evidence="8">The sequence shown here is derived from an EMBL/GenBank/DDBJ whole genome shotgun (WGS) entry which is preliminary data.</text>
</comment>
<reference evidence="9" key="1">
    <citation type="submission" date="2012-11" db="EMBL/GenBank/DDBJ databases">
        <authorList>
            <person name="Singh A."/>
            <person name="Pinnaka A.K."/>
            <person name="Vaidya B."/>
        </authorList>
    </citation>
    <scope>NUCLEOTIDE SEQUENCE [LARGE SCALE GENOMIC DNA]</scope>
    <source>
        <strain evidence="9">AK23</strain>
    </source>
</reference>
<comment type="similarity">
    <text evidence="2">Belongs to the KAE1 / TsaD family. TsaB subfamily.</text>
</comment>
<dbReference type="PANTHER" id="PTHR11735">
    <property type="entry name" value="TRNA N6-ADENOSINE THREONYLCARBAMOYLTRANSFERASE"/>
    <property type="match status" value="1"/>
</dbReference>
<dbReference type="InterPro" id="IPR043129">
    <property type="entry name" value="ATPase_NBD"/>
</dbReference>
<dbReference type="InterPro" id="IPR022496">
    <property type="entry name" value="T6A_TsaB"/>
</dbReference>
<feature type="domain" description="Gcp-like" evidence="7">
    <location>
        <begin position="72"/>
        <end position="189"/>
    </location>
</feature>
<dbReference type="STRING" id="1229521.D791_01381"/>
<keyword evidence="9" id="KW-1185">Reference proteome</keyword>
<dbReference type="PANTHER" id="PTHR11735:SF11">
    <property type="entry name" value="TRNA THREONYLCARBAMOYLADENOSINE BIOSYNTHESIS PROTEIN TSAB"/>
    <property type="match status" value="1"/>
</dbReference>
<keyword evidence="4" id="KW-0963">Cytoplasm</keyword>
<dbReference type="GO" id="GO:0005829">
    <property type="term" value="C:cytosol"/>
    <property type="evidence" value="ECO:0007669"/>
    <property type="project" value="TreeGrafter"/>
</dbReference>
<evidence type="ECO:0000256" key="6">
    <source>
        <dbReference type="ARBA" id="ARBA00032446"/>
    </source>
</evidence>
<dbReference type="SUPFAM" id="SSF53067">
    <property type="entry name" value="Actin-like ATPase domain"/>
    <property type="match status" value="2"/>
</dbReference>
<dbReference type="CDD" id="cd24032">
    <property type="entry name" value="ASKHA_NBD_TsaB"/>
    <property type="match status" value="1"/>
</dbReference>
<gene>
    <name evidence="8" type="ORF">D791_01381</name>
</gene>
<dbReference type="GO" id="GO:0002949">
    <property type="term" value="P:tRNA threonylcarbamoyladenosine modification"/>
    <property type="evidence" value="ECO:0007669"/>
    <property type="project" value="InterPro"/>
</dbReference>
<dbReference type="PATRIC" id="fig|1229521.3.peg.1396"/>
<evidence type="ECO:0000259" key="7">
    <source>
        <dbReference type="Pfam" id="PF00814"/>
    </source>
</evidence>
<accession>W9UWJ0</accession>
<comment type="subcellular location">
    <subcellularLocation>
        <location evidence="1">Cytoplasm</location>
    </subcellularLocation>
</comment>
<dbReference type="FunFam" id="3.30.420.40:FF:000097">
    <property type="entry name" value="tRNA threonylcarbamoyladenosine biosynthesis protein TsaB"/>
    <property type="match status" value="1"/>
</dbReference>
<evidence type="ECO:0000313" key="8">
    <source>
        <dbReference type="EMBL" id="EXJ11608.1"/>
    </source>
</evidence>
<organism evidence="8 9">
    <name type="scientific">Nitrincola nitratireducens</name>
    <dbReference type="NCBI Taxonomy" id="1229521"/>
    <lineage>
        <taxon>Bacteria</taxon>
        <taxon>Pseudomonadati</taxon>
        <taxon>Pseudomonadota</taxon>
        <taxon>Gammaproteobacteria</taxon>
        <taxon>Oceanospirillales</taxon>
        <taxon>Oceanospirillaceae</taxon>
        <taxon>Nitrincola</taxon>
    </lineage>
</organism>
<keyword evidence="5" id="KW-0819">tRNA processing</keyword>
<protein>
    <recommendedName>
        <fullName evidence="3">tRNA threonylcarbamoyladenosine biosynthesis protein TsaB</fullName>
    </recommendedName>
    <alternativeName>
        <fullName evidence="6">t(6)A37 threonylcarbamoyladenosine biosynthesis protein TsaB</fullName>
    </alternativeName>
</protein>
<dbReference type="NCBIfam" id="TIGR03725">
    <property type="entry name" value="T6A_YeaZ"/>
    <property type="match status" value="1"/>
</dbReference>
<evidence type="ECO:0000313" key="9">
    <source>
        <dbReference type="Proteomes" id="UP000019464"/>
    </source>
</evidence>
<dbReference type="Pfam" id="PF00814">
    <property type="entry name" value="TsaD"/>
    <property type="match status" value="1"/>
</dbReference>
<evidence type="ECO:0000256" key="4">
    <source>
        <dbReference type="ARBA" id="ARBA00022490"/>
    </source>
</evidence>
<evidence type="ECO:0000256" key="5">
    <source>
        <dbReference type="ARBA" id="ARBA00022694"/>
    </source>
</evidence>